<proteinExistence type="predicted"/>
<name>A0A917CUG5_9BACL</name>
<comment type="caution">
    <text evidence="2">The sequence shown here is derived from an EMBL/GenBank/DDBJ whole genome shotgun (WGS) entry which is preliminary data.</text>
</comment>
<evidence type="ECO:0000259" key="1">
    <source>
        <dbReference type="Pfam" id="PF13524"/>
    </source>
</evidence>
<organism evidence="2 3">
    <name type="scientific">Paenibacillus abyssi</name>
    <dbReference type="NCBI Taxonomy" id="1340531"/>
    <lineage>
        <taxon>Bacteria</taxon>
        <taxon>Bacillati</taxon>
        <taxon>Bacillota</taxon>
        <taxon>Bacilli</taxon>
        <taxon>Bacillales</taxon>
        <taxon>Paenibacillaceae</taxon>
        <taxon>Paenibacillus</taxon>
    </lineage>
</organism>
<sequence length="367" mass="41879">MNLPEQSARREGQDAGFRQGRSDGYRIGLYDAVLKGLPALEEPARRDIRVLYVTAGIGVPYPALDQAVIEGLAGLVRYLTVASPSDDVAMIAGNVRPDLVLVLNGVVLPAEKVAQLRQAGFKTAVWFTDDPYYTDWTIAIAPRYDYVFTLELNCLPFYRQLGCEQVYYLPFAVNPAVFHPKRVPTSRQSDICFIGTAFWNRVELVDRLTPILAQRKVMIAGWWWDRLKNYDLLADKIKLGDWLSPEETASYYNGAKIVINLHRAFDDETLNANSRKIPAVSVNPRTFEISGCGTLQLSDIRQDMHHLYHPGTEIDTYVSDDELIQKIDYYLRHEEERQRVALGGFMRTRKDHTYRKRLGEMLSILFP</sequence>
<dbReference type="RefSeq" id="WP_188530433.1">
    <property type="nucleotide sequence ID" value="NZ_BMGR01000004.1"/>
</dbReference>
<dbReference type="AlphaFoldDB" id="A0A917CUG5"/>
<evidence type="ECO:0000313" key="3">
    <source>
        <dbReference type="Proteomes" id="UP000644756"/>
    </source>
</evidence>
<evidence type="ECO:0000313" key="2">
    <source>
        <dbReference type="EMBL" id="GGF98704.1"/>
    </source>
</evidence>
<dbReference type="Proteomes" id="UP000644756">
    <property type="component" value="Unassembled WGS sequence"/>
</dbReference>
<feature type="domain" description="Spore protein YkvP/CgeB glycosyl transferase-like" evidence="1">
    <location>
        <begin position="212"/>
        <end position="362"/>
    </location>
</feature>
<dbReference type="EMBL" id="BMGR01000004">
    <property type="protein sequence ID" value="GGF98704.1"/>
    <property type="molecule type" value="Genomic_DNA"/>
</dbReference>
<reference evidence="2" key="1">
    <citation type="journal article" date="2014" name="Int. J. Syst. Evol. Microbiol.">
        <title>Complete genome sequence of Corynebacterium casei LMG S-19264T (=DSM 44701T), isolated from a smear-ripened cheese.</title>
        <authorList>
            <consortium name="US DOE Joint Genome Institute (JGI-PGF)"/>
            <person name="Walter F."/>
            <person name="Albersmeier A."/>
            <person name="Kalinowski J."/>
            <person name="Ruckert C."/>
        </authorList>
    </citation>
    <scope>NUCLEOTIDE SEQUENCE</scope>
    <source>
        <strain evidence="2">CGMCC 1.12987</strain>
    </source>
</reference>
<reference evidence="2" key="2">
    <citation type="submission" date="2020-09" db="EMBL/GenBank/DDBJ databases">
        <authorList>
            <person name="Sun Q."/>
            <person name="Zhou Y."/>
        </authorList>
    </citation>
    <scope>NUCLEOTIDE SEQUENCE</scope>
    <source>
        <strain evidence="2">CGMCC 1.12987</strain>
    </source>
</reference>
<gene>
    <name evidence="2" type="primary">cgeB</name>
    <name evidence="2" type="ORF">GCM10010916_14940</name>
</gene>
<dbReference type="InterPro" id="IPR055259">
    <property type="entry name" value="YkvP/CgeB_Glyco_trans-like"/>
</dbReference>
<keyword evidence="3" id="KW-1185">Reference proteome</keyword>
<dbReference type="SUPFAM" id="SSF53756">
    <property type="entry name" value="UDP-Glycosyltransferase/glycogen phosphorylase"/>
    <property type="match status" value="1"/>
</dbReference>
<protein>
    <submittedName>
        <fullName evidence="2">Spore maturation protein</fullName>
    </submittedName>
</protein>
<dbReference type="Pfam" id="PF13524">
    <property type="entry name" value="Glyco_trans_1_2"/>
    <property type="match status" value="1"/>
</dbReference>
<accession>A0A917CUG5</accession>